<keyword evidence="2" id="KW-1185">Reference proteome</keyword>
<reference evidence="1 2" key="1">
    <citation type="submission" date="2009-12" db="EMBL/GenBank/DDBJ databases">
        <authorList>
            <person name="Shrivastava S."/>
            <person name="Madupu R."/>
            <person name="Durkin A.S."/>
            <person name="Torralba M."/>
            <person name="Methe B."/>
            <person name="Sutton G.G."/>
            <person name="Strausberg R.L."/>
            <person name="Nelson K.E."/>
        </authorList>
    </citation>
    <scope>NUCLEOTIDE SEQUENCE [LARGE SCALE GENOMIC DNA]</scope>
    <source>
        <strain evidence="1 2">W5455</strain>
    </source>
</reference>
<comment type="caution">
    <text evidence="1">The sequence shown here is derived from an EMBL/GenBank/DDBJ whole genome shotgun (WGS) entry which is preliminary data.</text>
</comment>
<name>A0ABM9ZUU8_9BACT</name>
<proteinExistence type="predicted"/>
<organism evidence="1 2">
    <name type="scientific">Pyramidobacter piscolens W5455</name>
    <dbReference type="NCBI Taxonomy" id="352165"/>
    <lineage>
        <taxon>Bacteria</taxon>
        <taxon>Thermotogati</taxon>
        <taxon>Synergistota</taxon>
        <taxon>Synergistia</taxon>
        <taxon>Synergistales</taxon>
        <taxon>Dethiosulfovibrionaceae</taxon>
        <taxon>Pyramidobacter</taxon>
    </lineage>
</organism>
<protein>
    <submittedName>
        <fullName evidence="1">Uncharacterized protein</fullName>
    </submittedName>
</protein>
<evidence type="ECO:0000313" key="2">
    <source>
        <dbReference type="Proteomes" id="UP000006462"/>
    </source>
</evidence>
<accession>A0ABM9ZUU8</accession>
<dbReference type="Proteomes" id="UP000006462">
    <property type="component" value="Unassembled WGS sequence"/>
</dbReference>
<dbReference type="EMBL" id="ADFP01000071">
    <property type="protein sequence ID" value="EFB90662.1"/>
    <property type="molecule type" value="Genomic_DNA"/>
</dbReference>
<gene>
    <name evidence="1" type="ORF">HMPREF7215_0084</name>
</gene>
<evidence type="ECO:0000313" key="1">
    <source>
        <dbReference type="EMBL" id="EFB90662.1"/>
    </source>
</evidence>
<sequence length="53" mass="6527">MTKRQRPVFPGWLSFSFARARRSARMPKRQRQLRSFYRRLKNCETFPLAFNFS</sequence>